<evidence type="ECO:0000313" key="8">
    <source>
        <dbReference type="EMBL" id="QGS51681.1"/>
    </source>
</evidence>
<dbReference type="Proteomes" id="UP000424468">
    <property type="component" value="Chromosome"/>
</dbReference>
<evidence type="ECO:0000256" key="1">
    <source>
        <dbReference type="ARBA" id="ARBA00004651"/>
    </source>
</evidence>
<feature type="transmembrane region" description="Helical" evidence="7">
    <location>
        <begin position="136"/>
        <end position="158"/>
    </location>
</feature>
<keyword evidence="5 7" id="KW-1133">Transmembrane helix</keyword>
<dbReference type="KEGG" id="stab:STABA_v1c03180"/>
<keyword evidence="3" id="KW-1003">Cell membrane</keyword>
<dbReference type="InterPro" id="IPR002528">
    <property type="entry name" value="MATE_fam"/>
</dbReference>
<reference evidence="8 9" key="1">
    <citation type="submission" date="2019-11" db="EMBL/GenBank/DDBJ databases">
        <title>Complete genome sequence of Spiroplasma tabanidicola TAUS-1 (DSM 22603).</title>
        <authorList>
            <person name="Huang C.-T."/>
            <person name="Lin Y.-C."/>
            <person name="Kuo C.-H."/>
        </authorList>
    </citation>
    <scope>NUCLEOTIDE SEQUENCE [LARGE SCALE GENOMIC DNA]</scope>
    <source>
        <strain evidence="8 9">TAUS-1</strain>
    </source>
</reference>
<feature type="transmembrane region" description="Helical" evidence="7">
    <location>
        <begin position="59"/>
        <end position="81"/>
    </location>
</feature>
<dbReference type="RefSeq" id="WP_156005894.1">
    <property type="nucleotide sequence ID" value="NZ_CP046276.1"/>
</dbReference>
<feature type="transmembrane region" description="Helical" evidence="7">
    <location>
        <begin position="194"/>
        <end position="211"/>
    </location>
</feature>
<name>A0A6I6C9V5_9MOLU</name>
<feature type="transmembrane region" description="Helical" evidence="7">
    <location>
        <begin position="410"/>
        <end position="427"/>
    </location>
</feature>
<dbReference type="GO" id="GO:0042910">
    <property type="term" value="F:xenobiotic transmembrane transporter activity"/>
    <property type="evidence" value="ECO:0007669"/>
    <property type="project" value="InterPro"/>
</dbReference>
<dbReference type="OrthoDB" id="387431at2"/>
<feature type="transmembrane region" description="Helical" evidence="7">
    <location>
        <begin position="340"/>
        <end position="360"/>
    </location>
</feature>
<keyword evidence="9" id="KW-1185">Reference proteome</keyword>
<evidence type="ECO:0000256" key="2">
    <source>
        <dbReference type="ARBA" id="ARBA00022448"/>
    </source>
</evidence>
<evidence type="ECO:0000256" key="4">
    <source>
        <dbReference type="ARBA" id="ARBA00022692"/>
    </source>
</evidence>
<dbReference type="EMBL" id="CP046276">
    <property type="protein sequence ID" value="QGS51681.1"/>
    <property type="molecule type" value="Genomic_DNA"/>
</dbReference>
<feature type="transmembrane region" description="Helical" evidence="7">
    <location>
        <begin position="251"/>
        <end position="276"/>
    </location>
</feature>
<evidence type="ECO:0008006" key="10">
    <source>
        <dbReference type="Google" id="ProtNLM"/>
    </source>
</evidence>
<sequence length="513" mass="57331">MGMSETKEDLKKTKKELVVVEKRKDSEHKLAKIKKTKFEIEPFEKIKTPFYKISNPKEIFGMAIPIFIQLLFTILITQINLIAINNYMGGAYAEGTSKSVLAYNTLQFVPSLIATGTIIVSGNLIGQGRKEEVSRVIVTGLLVNLSIMLPIFVIITILSDTIVSWVGASSSQPITDINGQQILEPTELTYASHYYRYTNINLIMMSIYQVFVAGLQAFKKSKVVTIGTMIANVIDLSLISIILYGTNIPPVYSSLVLPITGLFQIFFMLFMCLKYIDFKVNKKRQLSWNYAKETLKTGLPITIEMGVWNLCNFGTSVAIGQLHIGTGNEWIILHRNANSIGQYSSAFIQAIGTVTAVFVSRKIGEKDKQGAYEIALECWKAAIYVTLISNIIMIAISYPLLLLLNSKDTAIPWGVSVLTIFSVKILFDTVNMTLLRALWSVGDLWYPILVSFVTMGIGMVALPFILVKALNIVEGPGLLCVYSAVVVDPFLRSIIYVNRWLKGKWQKYIHIVK</sequence>
<evidence type="ECO:0000256" key="5">
    <source>
        <dbReference type="ARBA" id="ARBA00022989"/>
    </source>
</evidence>
<keyword evidence="2" id="KW-0813">Transport</keyword>
<proteinExistence type="predicted"/>
<organism evidence="8 9">
    <name type="scientific">Spiroplasma tabanidicola</name>
    <dbReference type="NCBI Taxonomy" id="324079"/>
    <lineage>
        <taxon>Bacteria</taxon>
        <taxon>Bacillati</taxon>
        <taxon>Mycoplasmatota</taxon>
        <taxon>Mollicutes</taxon>
        <taxon>Entomoplasmatales</taxon>
        <taxon>Spiroplasmataceae</taxon>
        <taxon>Spiroplasma</taxon>
    </lineage>
</organism>
<dbReference type="AlphaFoldDB" id="A0A6I6C9V5"/>
<comment type="subcellular location">
    <subcellularLocation>
        <location evidence="1">Cell membrane</location>
        <topology evidence="1">Multi-pass membrane protein</topology>
    </subcellularLocation>
</comment>
<evidence type="ECO:0000313" key="9">
    <source>
        <dbReference type="Proteomes" id="UP000424468"/>
    </source>
</evidence>
<feature type="transmembrane region" description="Helical" evidence="7">
    <location>
        <begin position="448"/>
        <end position="470"/>
    </location>
</feature>
<dbReference type="Pfam" id="PF01554">
    <property type="entry name" value="MatE"/>
    <property type="match status" value="2"/>
</dbReference>
<accession>A0A6I6C9V5</accession>
<gene>
    <name evidence="8" type="ORF">STABA_v1c03180</name>
</gene>
<feature type="transmembrane region" description="Helical" evidence="7">
    <location>
        <begin position="476"/>
        <end position="497"/>
    </location>
</feature>
<dbReference type="GO" id="GO:0015297">
    <property type="term" value="F:antiporter activity"/>
    <property type="evidence" value="ECO:0007669"/>
    <property type="project" value="InterPro"/>
</dbReference>
<evidence type="ECO:0000256" key="3">
    <source>
        <dbReference type="ARBA" id="ARBA00022475"/>
    </source>
</evidence>
<keyword evidence="4 7" id="KW-0812">Transmembrane</keyword>
<feature type="transmembrane region" description="Helical" evidence="7">
    <location>
        <begin position="101"/>
        <end position="124"/>
    </location>
</feature>
<feature type="transmembrane region" description="Helical" evidence="7">
    <location>
        <begin position="297"/>
        <end position="320"/>
    </location>
</feature>
<evidence type="ECO:0000256" key="6">
    <source>
        <dbReference type="ARBA" id="ARBA00023136"/>
    </source>
</evidence>
<feature type="transmembrane region" description="Helical" evidence="7">
    <location>
        <begin position="381"/>
        <end position="404"/>
    </location>
</feature>
<dbReference type="GO" id="GO:0005886">
    <property type="term" value="C:plasma membrane"/>
    <property type="evidence" value="ECO:0007669"/>
    <property type="project" value="UniProtKB-SubCell"/>
</dbReference>
<evidence type="ECO:0000256" key="7">
    <source>
        <dbReference type="SAM" id="Phobius"/>
    </source>
</evidence>
<dbReference type="PANTHER" id="PTHR43549:SF2">
    <property type="entry name" value="MULTIDRUG RESISTANCE PROTEIN NORM-RELATED"/>
    <property type="match status" value="1"/>
</dbReference>
<dbReference type="InterPro" id="IPR052031">
    <property type="entry name" value="Membrane_Transporter-Flippase"/>
</dbReference>
<protein>
    <recommendedName>
        <fullName evidence="10">MATE family efflux transporter</fullName>
    </recommendedName>
</protein>
<keyword evidence="6 7" id="KW-0472">Membrane</keyword>
<dbReference type="PANTHER" id="PTHR43549">
    <property type="entry name" value="MULTIDRUG RESISTANCE PROTEIN YPNP-RELATED"/>
    <property type="match status" value="1"/>
</dbReference>
<feature type="transmembrane region" description="Helical" evidence="7">
    <location>
        <begin position="223"/>
        <end position="245"/>
    </location>
</feature>